<evidence type="ECO:0000313" key="2">
    <source>
        <dbReference type="Proteomes" id="UP001235874"/>
    </source>
</evidence>
<dbReference type="RefSeq" id="WP_306273749.1">
    <property type="nucleotide sequence ID" value="NZ_CP130472.1"/>
</dbReference>
<dbReference type="EMBL" id="CP130472">
    <property type="protein sequence ID" value="WLS48411.1"/>
    <property type="molecule type" value="Genomic_DNA"/>
</dbReference>
<keyword evidence="2" id="KW-1185">Reference proteome</keyword>
<proteinExistence type="predicted"/>
<organism evidence="1 2">
    <name type="scientific">Micromonospora profundi</name>
    <dbReference type="NCBI Taxonomy" id="1420889"/>
    <lineage>
        <taxon>Bacteria</taxon>
        <taxon>Bacillati</taxon>
        <taxon>Actinomycetota</taxon>
        <taxon>Actinomycetes</taxon>
        <taxon>Micromonosporales</taxon>
        <taxon>Micromonosporaceae</taxon>
        <taxon>Micromonospora</taxon>
    </lineage>
</organism>
<sequence>MSSFWDGAISALVGALIGGLFTALAAWVQVRGLFKATELQLKANQEYQLAAIENQLSNQACMEVAAALDKAAEPFQLMLDAPHGEDQPCPLGSKPALLTPMQTTINRAYAIYGKALPEPAWEEFDKALEFANLNTNALHRRAKVLAAQGECGYCVFASELNGVLYMAALRIGPRSRAYRPRRQAAEDAPLMSELSH</sequence>
<name>A0AAJ6HX78_9ACTN</name>
<reference evidence="1 2" key="1">
    <citation type="submission" date="2023-07" db="EMBL/GenBank/DDBJ databases">
        <title>Micromonospora profundi TRM 95458 converts glycerol to a new osmotic compound.</title>
        <authorList>
            <person name="Lu D."/>
        </authorList>
    </citation>
    <scope>NUCLEOTIDE SEQUENCE [LARGE SCALE GENOMIC DNA]</scope>
    <source>
        <strain evidence="1 2">TRM95458</strain>
    </source>
</reference>
<dbReference type="KEGG" id="mprn:Q3V37_14925"/>
<gene>
    <name evidence="1" type="ORF">Q3V37_14925</name>
</gene>
<protein>
    <submittedName>
        <fullName evidence="1">Uncharacterized protein</fullName>
    </submittedName>
</protein>
<accession>A0AAJ6HX78</accession>
<evidence type="ECO:0000313" key="1">
    <source>
        <dbReference type="EMBL" id="WLS48411.1"/>
    </source>
</evidence>
<dbReference type="AlphaFoldDB" id="A0AAJ6HX78"/>
<dbReference type="Proteomes" id="UP001235874">
    <property type="component" value="Chromosome"/>
</dbReference>